<dbReference type="Proteomes" id="UP001139887">
    <property type="component" value="Unassembled WGS sequence"/>
</dbReference>
<dbReference type="OrthoDB" id="9982951at2759"/>
<dbReference type="EMBL" id="JANBUW010000614">
    <property type="protein sequence ID" value="KAJ2846142.1"/>
    <property type="molecule type" value="Genomic_DNA"/>
</dbReference>
<dbReference type="AlphaFoldDB" id="A0A9W8I9M7"/>
<protein>
    <submittedName>
        <fullName evidence="2">Uncharacterized protein</fullName>
    </submittedName>
</protein>
<gene>
    <name evidence="2" type="ORF">IWW36_004489</name>
</gene>
<evidence type="ECO:0000313" key="3">
    <source>
        <dbReference type="Proteomes" id="UP001139887"/>
    </source>
</evidence>
<comment type="caution">
    <text evidence="2">The sequence shown here is derived from an EMBL/GenBank/DDBJ whole genome shotgun (WGS) entry which is preliminary data.</text>
</comment>
<proteinExistence type="predicted"/>
<name>A0A9W8I9M7_9FUNG</name>
<evidence type="ECO:0000313" key="2">
    <source>
        <dbReference type="EMBL" id="KAJ2846142.1"/>
    </source>
</evidence>
<evidence type="ECO:0000256" key="1">
    <source>
        <dbReference type="SAM" id="MobiDB-lite"/>
    </source>
</evidence>
<accession>A0A9W8I9M7</accession>
<keyword evidence="3" id="KW-1185">Reference proteome</keyword>
<feature type="non-terminal residue" evidence="2">
    <location>
        <position position="878"/>
    </location>
</feature>
<organism evidence="2 3">
    <name type="scientific">Coemansia brasiliensis</name>
    <dbReference type="NCBI Taxonomy" id="2650707"/>
    <lineage>
        <taxon>Eukaryota</taxon>
        <taxon>Fungi</taxon>
        <taxon>Fungi incertae sedis</taxon>
        <taxon>Zoopagomycota</taxon>
        <taxon>Kickxellomycotina</taxon>
        <taxon>Kickxellomycetes</taxon>
        <taxon>Kickxellales</taxon>
        <taxon>Kickxellaceae</taxon>
        <taxon>Coemansia</taxon>
    </lineage>
</organism>
<reference evidence="2" key="1">
    <citation type="submission" date="2022-07" db="EMBL/GenBank/DDBJ databases">
        <title>Phylogenomic reconstructions and comparative analyses of Kickxellomycotina fungi.</title>
        <authorList>
            <person name="Reynolds N.K."/>
            <person name="Stajich J.E."/>
            <person name="Barry K."/>
            <person name="Grigoriev I.V."/>
            <person name="Crous P."/>
            <person name="Smith M.E."/>
        </authorList>
    </citation>
    <scope>NUCLEOTIDE SEQUENCE</scope>
    <source>
        <strain evidence="2">NRRL 1566</strain>
    </source>
</reference>
<feature type="compositionally biased region" description="Gly residues" evidence="1">
    <location>
        <begin position="420"/>
        <end position="429"/>
    </location>
</feature>
<sequence length="878" mass="99138">MNGLVEYLVGVVESSYEDLAHLVPCGSFLGLFDERPVKRIRKTAPHPATNANSLGWQNALFEFDTSEATFRAILQLTQEALAQGAKAADVLLIVVDAVRNIHDASAVLDIGFRVLYEIYQQRLQYHSANRYRADTADTQANSTSTETFGEEYLLLAQLFELHRPRTWVATVRLMSMVTKSAIRIMYGSTTASDAGGGTHAASLSEISGRNLLPEHVCRECIRQVWRLLLDSAATEPVQASVLGAARRTRWQIRFEATMELFDSMVGRAEQCLGRPLVSYYMISRELDPGAAVAESGILTGEMQCIVDLCFGRKRRLGRILLPPDGSWPLISHASRAHTVKHVYDQPGYALVRDSLTLEETQRGASANRVVADLLYQRAPIDEVFAAMRNHRIMQRKAIAAVASESYVPNSANNENINGTGAAGGTGVAGGSSASDSGEAERREASMLLLDAMAQRTEQIVRFIQSQCDFDTLLDERKLNSNSDATMIVPRNFAYWEYMNEVADQLYYFVLTDTISYQDIHDKFFSMVFPADSDIHPGSEARKDNSYIWLLLQLLHIEKVAAGPVQQDLAGDEDMLDQLVQMYNERQIVSRDAFYLRDLSLQATMSHQQGNIRDNHGVKFRHPRIAVAMPFAPVLYQLQNEFGQQFKEENYTLLEGRDICTVMKTATVSQIRQYVVPNALYTYLVPAREKVQRLQSEATTYLQGGNIGYRLLDYINVGGKHRLLQLIYKMMLAHEQGPQFQFDGRQPSARSGITCVSPHVVDTVYMLLYNAPYSNELMMKEVLEKLRRSDKAMAQGNARFSPANLRWLYTVYQLMNCRLLRFFKYYAHASHLVHHLRHSLINVTHWQLYRSLECFALCLVNLQHDVGFLQALMNPAYHG</sequence>
<feature type="region of interest" description="Disordered" evidence="1">
    <location>
        <begin position="417"/>
        <end position="436"/>
    </location>
</feature>